<dbReference type="PANTHER" id="PTHR48021">
    <property type="match status" value="1"/>
</dbReference>
<evidence type="ECO:0000256" key="1">
    <source>
        <dbReference type="ARBA" id="ARBA00004141"/>
    </source>
</evidence>
<dbReference type="Gene3D" id="1.20.1250.20">
    <property type="entry name" value="MFS general substrate transporter like domains"/>
    <property type="match status" value="1"/>
</dbReference>
<comment type="similarity">
    <text evidence="8">Belongs to the major facilitator superfamily. Phosphate:H(+) symporter (TC 2.A.1.9) family.</text>
</comment>
<dbReference type="PANTHER" id="PTHR48021:SF25">
    <property type="entry name" value="SUGAR TRANSPORTER ERD6-LIKE 5"/>
    <property type="match status" value="1"/>
</dbReference>
<dbReference type="FunFam" id="1.20.1250.20:FF:000043">
    <property type="entry name" value="sugar transporter ERD6-like 6"/>
    <property type="match status" value="1"/>
</dbReference>
<evidence type="ECO:0000256" key="6">
    <source>
        <dbReference type="ARBA" id="ARBA00022989"/>
    </source>
</evidence>
<comment type="subcellular location">
    <subcellularLocation>
        <location evidence="1">Membrane</location>
        <topology evidence="1">Multi-pass membrane protein</topology>
    </subcellularLocation>
</comment>
<dbReference type="GO" id="GO:0051119">
    <property type="term" value="F:sugar transmembrane transporter activity"/>
    <property type="evidence" value="ECO:0007669"/>
    <property type="project" value="InterPro"/>
</dbReference>
<evidence type="ECO:0000256" key="2">
    <source>
        <dbReference type="ARBA" id="ARBA00010992"/>
    </source>
</evidence>
<organism evidence="13">
    <name type="scientific">Davidia involucrata</name>
    <name type="common">Dove tree</name>
    <dbReference type="NCBI Taxonomy" id="16924"/>
    <lineage>
        <taxon>Eukaryota</taxon>
        <taxon>Viridiplantae</taxon>
        <taxon>Streptophyta</taxon>
        <taxon>Embryophyta</taxon>
        <taxon>Tracheophyta</taxon>
        <taxon>Spermatophyta</taxon>
        <taxon>Magnoliopsida</taxon>
        <taxon>eudicotyledons</taxon>
        <taxon>Gunneridae</taxon>
        <taxon>Pentapetalae</taxon>
        <taxon>asterids</taxon>
        <taxon>Cornales</taxon>
        <taxon>Nyssaceae</taxon>
        <taxon>Davidia</taxon>
    </lineage>
</organism>
<keyword evidence="7 11" id="KW-0472">Membrane</keyword>
<feature type="transmembrane region" description="Helical" evidence="11">
    <location>
        <begin position="414"/>
        <end position="433"/>
    </location>
</feature>
<keyword evidence="5 11" id="KW-0812">Transmembrane</keyword>
<dbReference type="InterPro" id="IPR050549">
    <property type="entry name" value="MFS_Trehalose_Transporter"/>
</dbReference>
<dbReference type="SUPFAM" id="SSF103473">
    <property type="entry name" value="MFS general substrate transporter"/>
    <property type="match status" value="1"/>
</dbReference>
<evidence type="ECO:0000256" key="7">
    <source>
        <dbReference type="ARBA" id="ARBA00023136"/>
    </source>
</evidence>
<dbReference type="InterPro" id="IPR005828">
    <property type="entry name" value="MFS_sugar_transport-like"/>
</dbReference>
<feature type="transmembrane region" description="Helical" evidence="11">
    <location>
        <begin position="77"/>
        <end position="101"/>
    </location>
</feature>
<accession>A0A5B7CA03</accession>
<feature type="transmembrane region" description="Helical" evidence="11">
    <location>
        <begin position="439"/>
        <end position="460"/>
    </location>
</feature>
<dbReference type="InterPro" id="IPR005829">
    <property type="entry name" value="Sugar_transporter_CS"/>
</dbReference>
<evidence type="ECO:0000256" key="5">
    <source>
        <dbReference type="ARBA" id="ARBA00022692"/>
    </source>
</evidence>
<dbReference type="NCBIfam" id="TIGR00879">
    <property type="entry name" value="SP"/>
    <property type="match status" value="1"/>
</dbReference>
<dbReference type="Pfam" id="PF00083">
    <property type="entry name" value="Sugar_tr"/>
    <property type="match status" value="1"/>
</dbReference>
<protein>
    <submittedName>
        <fullName evidence="13">Putative sugar transporter ERD6-like 5 isoform X2</fullName>
    </submittedName>
</protein>
<feature type="transmembrane region" description="Helical" evidence="11">
    <location>
        <begin position="377"/>
        <end position="402"/>
    </location>
</feature>
<evidence type="ECO:0000256" key="3">
    <source>
        <dbReference type="ARBA" id="ARBA00022448"/>
    </source>
</evidence>
<evidence type="ECO:0000256" key="9">
    <source>
        <dbReference type="RuleBase" id="RU003346"/>
    </source>
</evidence>
<feature type="domain" description="Major facilitator superfamily (MFS) profile" evidence="12">
    <location>
        <begin position="48"/>
        <end position="467"/>
    </location>
</feature>
<feature type="transmembrane region" description="Helical" evidence="11">
    <location>
        <begin position="314"/>
        <end position="336"/>
    </location>
</feature>
<proteinExistence type="inferred from homology"/>
<keyword evidence="10" id="KW-0175">Coiled coil</keyword>
<dbReference type="InterPro" id="IPR020846">
    <property type="entry name" value="MFS_dom"/>
</dbReference>
<dbReference type="PROSITE" id="PS00216">
    <property type="entry name" value="SUGAR_TRANSPORT_1"/>
    <property type="match status" value="1"/>
</dbReference>
<reference evidence="13" key="1">
    <citation type="submission" date="2019-08" db="EMBL/GenBank/DDBJ databases">
        <title>Reference gene set and small RNA set construction with multiple tissues from Davidia involucrata Baill.</title>
        <authorList>
            <person name="Yang H."/>
            <person name="Zhou C."/>
            <person name="Li G."/>
            <person name="Wang J."/>
            <person name="Gao P."/>
            <person name="Wang M."/>
            <person name="Wang R."/>
            <person name="Zhao Y."/>
        </authorList>
    </citation>
    <scope>NUCLEOTIDE SEQUENCE</scope>
    <source>
        <tissue evidence="13">Mixed with DoveR01_LX</tissue>
    </source>
</reference>
<sequence>MERESMESLITRSPLIEENPKINGICRRQGGGDAASGSASITATLILSIFVASVGSFAFGCATGYSSPAESGIMNDLGLSIAEYSVFGSIITIGGILGAIVSGKLADLVGRRGAMWFLEVFFIMGWLAIVFAKGAWLLDIGRLSLGFGIGIHGYVVPVYIAEIAPKNIRGGCTAANMLMVCLAGSLMFLVGNVVNWRTLAVIGIIPCLVQVVGLFFIPESPRWLAKIGREKEFEANLQRLRGKNADISQEVTEIKDYTEMLQQLSESKFLDLFNRKYARLLIIGVGLMLLVQFGGTSGIQYYASSIFKAAGCRASVGTTAMAIIQIPFSVSSLFLLDKFGRRPVLMFSAAGACLGSFLAGLAFLLQDLHQQKEVTAVMVLSGILVYSASFSIGMGGTPWIIMSEIFPLNIKGSAGSLVTSVNWFCSWIVSYTFNFLFEWSSAGVFFIFAGICGSIVLFAAKLVPETKEKTLEEIQESMIHLLK</sequence>
<comment type="similarity">
    <text evidence="2 9">Belongs to the major facilitator superfamily. Sugar transporter (TC 2.A.1.1) family.</text>
</comment>
<feature type="transmembrane region" description="Helical" evidence="11">
    <location>
        <begin position="113"/>
        <end position="137"/>
    </location>
</feature>
<feature type="coiled-coil region" evidence="10">
    <location>
        <begin position="230"/>
        <end position="267"/>
    </location>
</feature>
<feature type="transmembrane region" description="Helical" evidence="11">
    <location>
        <begin position="45"/>
        <end position="65"/>
    </location>
</feature>
<keyword evidence="4 13" id="KW-0762">Sugar transport</keyword>
<feature type="transmembrane region" description="Helical" evidence="11">
    <location>
        <begin position="196"/>
        <end position="217"/>
    </location>
</feature>
<feature type="transmembrane region" description="Helical" evidence="11">
    <location>
        <begin position="143"/>
        <end position="161"/>
    </location>
</feature>
<keyword evidence="6 11" id="KW-1133">Transmembrane helix</keyword>
<evidence type="ECO:0000256" key="11">
    <source>
        <dbReference type="SAM" id="Phobius"/>
    </source>
</evidence>
<dbReference type="CDD" id="cd17358">
    <property type="entry name" value="MFS_GLUT6_8_Class3_like"/>
    <property type="match status" value="1"/>
</dbReference>
<dbReference type="PROSITE" id="PS50850">
    <property type="entry name" value="MFS"/>
    <property type="match status" value="1"/>
</dbReference>
<dbReference type="InterPro" id="IPR036259">
    <property type="entry name" value="MFS_trans_sf"/>
</dbReference>
<evidence type="ECO:0000256" key="10">
    <source>
        <dbReference type="SAM" id="Coils"/>
    </source>
</evidence>
<dbReference type="GO" id="GO:0016020">
    <property type="term" value="C:membrane"/>
    <property type="evidence" value="ECO:0007669"/>
    <property type="project" value="UniProtKB-SubCell"/>
</dbReference>
<gene>
    <name evidence="13" type="ORF">Din_046397</name>
</gene>
<feature type="transmembrane region" description="Helical" evidence="11">
    <location>
        <begin position="173"/>
        <end position="190"/>
    </location>
</feature>
<dbReference type="InterPro" id="IPR044775">
    <property type="entry name" value="MFS_ERD6/Tret1-like"/>
</dbReference>
<evidence type="ECO:0000259" key="12">
    <source>
        <dbReference type="PROSITE" id="PS50850"/>
    </source>
</evidence>
<feature type="transmembrane region" description="Helical" evidence="11">
    <location>
        <begin position="277"/>
        <end position="302"/>
    </location>
</feature>
<name>A0A5B7CA03_DAVIN</name>
<dbReference type="InterPro" id="IPR003663">
    <property type="entry name" value="Sugar/inositol_transpt"/>
</dbReference>
<dbReference type="PRINTS" id="PR00171">
    <property type="entry name" value="SUGRTRNSPORT"/>
</dbReference>
<evidence type="ECO:0000256" key="4">
    <source>
        <dbReference type="ARBA" id="ARBA00022597"/>
    </source>
</evidence>
<evidence type="ECO:0000256" key="8">
    <source>
        <dbReference type="ARBA" id="ARBA00044504"/>
    </source>
</evidence>
<dbReference type="EMBL" id="GHES01046397">
    <property type="protein sequence ID" value="MPA76956.1"/>
    <property type="molecule type" value="Transcribed_RNA"/>
</dbReference>
<feature type="transmembrane region" description="Helical" evidence="11">
    <location>
        <begin position="343"/>
        <end position="365"/>
    </location>
</feature>
<evidence type="ECO:0000313" key="13">
    <source>
        <dbReference type="EMBL" id="MPA76956.1"/>
    </source>
</evidence>
<keyword evidence="3 9" id="KW-0813">Transport</keyword>
<dbReference type="AlphaFoldDB" id="A0A5B7CA03"/>